<dbReference type="InterPro" id="IPR011146">
    <property type="entry name" value="HIT-like"/>
</dbReference>
<evidence type="ECO:0000313" key="5">
    <source>
        <dbReference type="EMBL" id="KSV18733.1"/>
    </source>
</evidence>
<dbReference type="InterPro" id="IPR001310">
    <property type="entry name" value="Histidine_triad_HIT"/>
</dbReference>
<dbReference type="OrthoDB" id="9784774at2"/>
<evidence type="ECO:0000256" key="3">
    <source>
        <dbReference type="PROSITE-ProRule" id="PRU00464"/>
    </source>
</evidence>
<dbReference type="Gene3D" id="3.30.428.10">
    <property type="entry name" value="HIT-like"/>
    <property type="match status" value="1"/>
</dbReference>
<dbReference type="PANTHER" id="PTHR23089">
    <property type="entry name" value="HISTIDINE TRIAD HIT PROTEIN"/>
    <property type="match status" value="1"/>
</dbReference>
<dbReference type="RefSeq" id="WP_041341399.1">
    <property type="nucleotide sequence ID" value="NZ_CP080651.1"/>
</dbReference>
<feature type="short sequence motif" description="Histidine triad motif" evidence="2 3">
    <location>
        <begin position="97"/>
        <end position="101"/>
    </location>
</feature>
<evidence type="ECO:0000256" key="1">
    <source>
        <dbReference type="PIRSR" id="PIRSR601310-1"/>
    </source>
</evidence>
<dbReference type="eggNOG" id="COG0537">
    <property type="taxonomic scope" value="Bacteria"/>
</dbReference>
<proteinExistence type="predicted"/>
<dbReference type="EMBL" id="JGYD01000010">
    <property type="protein sequence ID" value="KSV18733.1"/>
    <property type="molecule type" value="Genomic_DNA"/>
</dbReference>
<accession>A0A0V8M4M1</accession>
<dbReference type="Proteomes" id="UP000053577">
    <property type="component" value="Unassembled WGS sequence"/>
</dbReference>
<dbReference type="PROSITE" id="PS00892">
    <property type="entry name" value="HIT_1"/>
    <property type="match status" value="1"/>
</dbReference>
<dbReference type="Pfam" id="PF01230">
    <property type="entry name" value="HIT"/>
    <property type="match status" value="1"/>
</dbReference>
<feature type="domain" description="HIT" evidence="4">
    <location>
        <begin position="4"/>
        <end position="113"/>
    </location>
</feature>
<protein>
    <recommendedName>
        <fullName evidence="4">HIT domain-containing protein</fullName>
    </recommendedName>
</protein>
<gene>
    <name evidence="5" type="ORF">DA01_01780</name>
</gene>
<dbReference type="AlphaFoldDB" id="A0A0V8M4M1"/>
<feature type="active site" description="Tele-AMP-histidine intermediate" evidence="1">
    <location>
        <position position="99"/>
    </location>
</feature>
<dbReference type="PROSITE" id="PS51084">
    <property type="entry name" value="HIT_2"/>
    <property type="match status" value="1"/>
</dbReference>
<dbReference type="CDD" id="cd01276">
    <property type="entry name" value="PKCI_related"/>
    <property type="match status" value="1"/>
</dbReference>
<evidence type="ECO:0000313" key="6">
    <source>
        <dbReference type="Proteomes" id="UP000053577"/>
    </source>
</evidence>
<dbReference type="InterPro" id="IPR036265">
    <property type="entry name" value="HIT-like_sf"/>
</dbReference>
<dbReference type="InterPro" id="IPR019808">
    <property type="entry name" value="Histidine_triad_CS"/>
</dbReference>
<evidence type="ECO:0000256" key="2">
    <source>
        <dbReference type="PIRSR" id="PIRSR601310-3"/>
    </source>
</evidence>
<comment type="caution">
    <text evidence="5">The sequence shown here is derived from an EMBL/GenBank/DDBJ whole genome shotgun (WGS) entry which is preliminary data.</text>
</comment>
<sequence length="113" mass="12392">MSCIFCQIVKGEIPAQIVYKDEDLVAFKDINPQSPVHILIIPRRHIANLTELDEADTELAGKMILLAGKLAREMDIAESGYRLVINSGREGGQVVNHLHLHLLGGRQLGGQLG</sequence>
<evidence type="ECO:0000259" key="4">
    <source>
        <dbReference type="PROSITE" id="PS51084"/>
    </source>
</evidence>
<dbReference type="PRINTS" id="PR00332">
    <property type="entry name" value="HISTRIAD"/>
</dbReference>
<dbReference type="PATRIC" id="fig|61435.5.peg.362"/>
<name>A0A0V8M4M1_9CHLR</name>
<dbReference type="GO" id="GO:0003824">
    <property type="term" value="F:catalytic activity"/>
    <property type="evidence" value="ECO:0007669"/>
    <property type="project" value="InterPro"/>
</dbReference>
<reference evidence="5 6" key="1">
    <citation type="journal article" date="2015" name="Sci. Rep.">
        <title>A comparative genomics and reductive dehalogenase gene transcription study of two chloroethene-respiring bacteria, Dehalococcoides mccartyi strains MB and 11a.</title>
        <authorList>
            <person name="Low A."/>
            <person name="Shen Z."/>
            <person name="Cheng D."/>
            <person name="Rogers M.J."/>
            <person name="Lee P.K."/>
            <person name="He J."/>
        </authorList>
    </citation>
    <scope>NUCLEOTIDE SEQUENCE [LARGE SCALE GENOMIC DNA]</scope>
    <source>
        <strain evidence="5 6">MB</strain>
    </source>
</reference>
<dbReference type="SUPFAM" id="SSF54197">
    <property type="entry name" value="HIT-like"/>
    <property type="match status" value="1"/>
</dbReference>
<organism evidence="5 6">
    <name type="scientific">Dehalococcoides mccartyi</name>
    <dbReference type="NCBI Taxonomy" id="61435"/>
    <lineage>
        <taxon>Bacteria</taxon>
        <taxon>Bacillati</taxon>
        <taxon>Chloroflexota</taxon>
        <taxon>Dehalococcoidia</taxon>
        <taxon>Dehalococcoidales</taxon>
        <taxon>Dehalococcoidaceae</taxon>
        <taxon>Dehalococcoides</taxon>
    </lineage>
</organism>